<dbReference type="PANTHER" id="PTHR33990">
    <property type="entry name" value="PROTEIN YJDN-RELATED"/>
    <property type="match status" value="1"/>
</dbReference>
<reference evidence="2 3" key="1">
    <citation type="submission" date="2023-11" db="EMBL/GenBank/DDBJ databases">
        <title>Analysis of the Genomes of Mucilaginibacter gossypii cycad 4 and M. sabulilitoris SNA2: microbes with the potential for plant growth promotion.</title>
        <authorList>
            <person name="Hirsch A.M."/>
            <person name="Humm E."/>
            <person name="Rubbi M."/>
            <person name="Del Vecchio G."/>
            <person name="Ha S.M."/>
            <person name="Pellegrini M."/>
            <person name="Gunsalus R.P."/>
        </authorList>
    </citation>
    <scope>NUCLEOTIDE SEQUENCE [LARGE SCALE GENOMIC DNA]</scope>
    <source>
        <strain evidence="2 3">SNA2</strain>
    </source>
</reference>
<proteinExistence type="predicted"/>
<dbReference type="EMBL" id="CP139558">
    <property type="protein sequence ID" value="WPU91025.1"/>
    <property type="molecule type" value="Genomic_DNA"/>
</dbReference>
<accession>A0ABZ0THH6</accession>
<sequence>MITINPYLNFKGNTEEAFNFYKSVFGGEFSAVVRFKDMEPENKYPEKIMHIALPVGTGNVIMGTDALGKMGDDLVAGNNFFISINSQTKDETDKVFNALAVGGTVNVPVYKSEWGTYFGLLTDQFGIQWMVDCPL</sequence>
<organism evidence="2 3">
    <name type="scientific">Mucilaginibacter sabulilitoris</name>
    <dbReference type="NCBI Taxonomy" id="1173583"/>
    <lineage>
        <taxon>Bacteria</taxon>
        <taxon>Pseudomonadati</taxon>
        <taxon>Bacteroidota</taxon>
        <taxon>Sphingobacteriia</taxon>
        <taxon>Sphingobacteriales</taxon>
        <taxon>Sphingobacteriaceae</taxon>
        <taxon>Mucilaginibacter</taxon>
    </lineage>
</organism>
<dbReference type="CDD" id="cd06588">
    <property type="entry name" value="PhnB_like"/>
    <property type="match status" value="1"/>
</dbReference>
<evidence type="ECO:0000259" key="1">
    <source>
        <dbReference type="Pfam" id="PF06983"/>
    </source>
</evidence>
<dbReference type="SUPFAM" id="SSF54593">
    <property type="entry name" value="Glyoxalase/Bleomycin resistance protein/Dihydroxybiphenyl dioxygenase"/>
    <property type="match status" value="1"/>
</dbReference>
<dbReference type="Gene3D" id="3.10.180.10">
    <property type="entry name" value="2,3-Dihydroxybiphenyl 1,2-Dioxygenase, domain 1"/>
    <property type="match status" value="1"/>
</dbReference>
<dbReference type="InterPro" id="IPR028973">
    <property type="entry name" value="PhnB-like"/>
</dbReference>
<protein>
    <submittedName>
        <fullName evidence="2">VOC family protein</fullName>
    </submittedName>
</protein>
<keyword evidence="3" id="KW-1185">Reference proteome</keyword>
<dbReference type="InterPro" id="IPR029068">
    <property type="entry name" value="Glyas_Bleomycin-R_OHBP_Dase"/>
</dbReference>
<feature type="domain" description="PhnB-like" evidence="1">
    <location>
        <begin position="4"/>
        <end position="131"/>
    </location>
</feature>
<dbReference type="Proteomes" id="UP001324380">
    <property type="component" value="Chromosome"/>
</dbReference>
<name>A0ABZ0THH6_9SPHI</name>
<dbReference type="RefSeq" id="WP_321560194.1">
    <property type="nucleotide sequence ID" value="NZ_CP139558.1"/>
</dbReference>
<evidence type="ECO:0000313" key="2">
    <source>
        <dbReference type="EMBL" id="WPU91025.1"/>
    </source>
</evidence>
<dbReference type="Pfam" id="PF06983">
    <property type="entry name" value="3-dmu-9_3-mt"/>
    <property type="match status" value="1"/>
</dbReference>
<dbReference type="PANTHER" id="PTHR33990:SF1">
    <property type="entry name" value="PROTEIN YJDN"/>
    <property type="match status" value="1"/>
</dbReference>
<gene>
    <name evidence="2" type="ORF">SNE25_17030</name>
</gene>
<evidence type="ECO:0000313" key="3">
    <source>
        <dbReference type="Proteomes" id="UP001324380"/>
    </source>
</evidence>